<protein>
    <recommendedName>
        <fullName evidence="8">POTRA domain-containing protein</fullName>
    </recommendedName>
</protein>
<dbReference type="GO" id="GO:0051301">
    <property type="term" value="P:cell division"/>
    <property type="evidence" value="ECO:0007669"/>
    <property type="project" value="UniProtKB-KW"/>
</dbReference>
<keyword evidence="3" id="KW-0132">Cell division</keyword>
<dbReference type="InterPro" id="IPR013685">
    <property type="entry name" value="POTRA_FtsQ_type"/>
</dbReference>
<reference evidence="9" key="1">
    <citation type="submission" date="2018-05" db="EMBL/GenBank/DDBJ databases">
        <authorList>
            <person name="Lanie J.A."/>
            <person name="Ng W.-L."/>
            <person name="Kazmierczak K.M."/>
            <person name="Andrzejewski T.M."/>
            <person name="Davidsen T.M."/>
            <person name="Wayne K.J."/>
            <person name="Tettelin H."/>
            <person name="Glass J.I."/>
            <person name="Rusch D."/>
            <person name="Podicherti R."/>
            <person name="Tsui H.-C.T."/>
            <person name="Winkler M.E."/>
        </authorList>
    </citation>
    <scope>NUCLEOTIDE SEQUENCE</scope>
</reference>
<evidence type="ECO:0000256" key="2">
    <source>
        <dbReference type="ARBA" id="ARBA00022475"/>
    </source>
</evidence>
<evidence type="ECO:0000256" key="3">
    <source>
        <dbReference type="ARBA" id="ARBA00022618"/>
    </source>
</evidence>
<evidence type="ECO:0000256" key="7">
    <source>
        <dbReference type="ARBA" id="ARBA00023306"/>
    </source>
</evidence>
<proteinExistence type="predicted"/>
<evidence type="ECO:0000259" key="8">
    <source>
        <dbReference type="PROSITE" id="PS51779"/>
    </source>
</evidence>
<evidence type="ECO:0000256" key="4">
    <source>
        <dbReference type="ARBA" id="ARBA00022692"/>
    </source>
</evidence>
<name>A0A382N4M9_9ZZZZ</name>
<dbReference type="EMBL" id="UINC01097211">
    <property type="protein sequence ID" value="SVC54732.1"/>
    <property type="molecule type" value="Genomic_DNA"/>
</dbReference>
<gene>
    <name evidence="9" type="ORF">METZ01_LOCUS307586</name>
</gene>
<dbReference type="Pfam" id="PF08478">
    <property type="entry name" value="POTRA_1"/>
    <property type="match status" value="1"/>
</dbReference>
<evidence type="ECO:0000256" key="1">
    <source>
        <dbReference type="ARBA" id="ARBA00004370"/>
    </source>
</evidence>
<feature type="domain" description="POTRA" evidence="8">
    <location>
        <begin position="21"/>
        <end position="84"/>
    </location>
</feature>
<keyword evidence="2" id="KW-1003">Cell membrane</keyword>
<accession>A0A382N4M9</accession>
<feature type="non-terminal residue" evidence="9">
    <location>
        <position position="84"/>
    </location>
</feature>
<dbReference type="AlphaFoldDB" id="A0A382N4M9"/>
<organism evidence="9">
    <name type="scientific">marine metagenome</name>
    <dbReference type="NCBI Taxonomy" id="408172"/>
    <lineage>
        <taxon>unclassified sequences</taxon>
        <taxon>metagenomes</taxon>
        <taxon>ecological metagenomes</taxon>
    </lineage>
</organism>
<dbReference type="GO" id="GO:0016020">
    <property type="term" value="C:membrane"/>
    <property type="evidence" value="ECO:0007669"/>
    <property type="project" value="UniProtKB-SubCell"/>
</dbReference>
<keyword evidence="4" id="KW-0812">Transmembrane</keyword>
<keyword evidence="5" id="KW-1133">Transmembrane helix</keyword>
<keyword evidence="6" id="KW-0472">Membrane</keyword>
<dbReference type="Gene3D" id="3.10.20.310">
    <property type="entry name" value="membrane protein fhac"/>
    <property type="match status" value="1"/>
</dbReference>
<dbReference type="InterPro" id="IPR034746">
    <property type="entry name" value="POTRA"/>
</dbReference>
<keyword evidence="7" id="KW-0131">Cell cycle</keyword>
<evidence type="ECO:0000256" key="5">
    <source>
        <dbReference type="ARBA" id="ARBA00022989"/>
    </source>
</evidence>
<evidence type="ECO:0000256" key="6">
    <source>
        <dbReference type="ARBA" id="ARBA00023136"/>
    </source>
</evidence>
<dbReference type="PROSITE" id="PS51779">
    <property type="entry name" value="POTRA"/>
    <property type="match status" value="1"/>
</dbReference>
<evidence type="ECO:0000313" key="9">
    <source>
        <dbReference type="EMBL" id="SVC54732.1"/>
    </source>
</evidence>
<sequence length="84" mass="9226">MQYLSDRVEQGVVSATVRVGFVVDKIVVVGNRNVAQQALVQTLSIKPGTPLLFVDLLAASARVEALDWVRAAELRRQLPDQLLL</sequence>
<comment type="subcellular location">
    <subcellularLocation>
        <location evidence="1">Membrane</location>
    </subcellularLocation>
</comment>